<reference evidence="1 2" key="1">
    <citation type="submission" date="2024-05" db="EMBL/GenBank/DDBJ databases">
        <title>Genome sequencing and assembly of Indian major carp, Cirrhinus mrigala (Hamilton, 1822).</title>
        <authorList>
            <person name="Mohindra V."/>
            <person name="Chowdhury L.M."/>
            <person name="Lal K."/>
            <person name="Jena J.K."/>
        </authorList>
    </citation>
    <scope>NUCLEOTIDE SEQUENCE [LARGE SCALE GENOMIC DNA]</scope>
    <source>
        <strain evidence="1">CM1030</strain>
        <tissue evidence="1">Blood</tissue>
    </source>
</reference>
<comment type="caution">
    <text evidence="1">The sequence shown here is derived from an EMBL/GenBank/DDBJ whole genome shotgun (WGS) entry which is preliminary data.</text>
</comment>
<dbReference type="EMBL" id="JAMKFB020000009">
    <property type="protein sequence ID" value="KAL0185177.1"/>
    <property type="molecule type" value="Genomic_DNA"/>
</dbReference>
<dbReference type="SUPFAM" id="SSF49503">
    <property type="entry name" value="Cupredoxins"/>
    <property type="match status" value="1"/>
</dbReference>
<protein>
    <submittedName>
        <fullName evidence="1">Uncharacterized protein</fullName>
    </submittedName>
</protein>
<gene>
    <name evidence="1" type="ORF">M9458_020874</name>
</gene>
<dbReference type="InterPro" id="IPR008972">
    <property type="entry name" value="Cupredoxin"/>
</dbReference>
<organism evidence="1 2">
    <name type="scientific">Cirrhinus mrigala</name>
    <name type="common">Mrigala</name>
    <dbReference type="NCBI Taxonomy" id="683832"/>
    <lineage>
        <taxon>Eukaryota</taxon>
        <taxon>Metazoa</taxon>
        <taxon>Chordata</taxon>
        <taxon>Craniata</taxon>
        <taxon>Vertebrata</taxon>
        <taxon>Euteleostomi</taxon>
        <taxon>Actinopterygii</taxon>
        <taxon>Neopterygii</taxon>
        <taxon>Teleostei</taxon>
        <taxon>Ostariophysi</taxon>
        <taxon>Cypriniformes</taxon>
        <taxon>Cyprinidae</taxon>
        <taxon>Labeoninae</taxon>
        <taxon>Labeonini</taxon>
        <taxon>Cirrhinus</taxon>
    </lineage>
</organism>
<dbReference type="AlphaFoldDB" id="A0ABD0QG84"/>
<name>A0ABD0QG84_CIRMR</name>
<accession>A0ABD0QG84</accession>
<dbReference type="Gene3D" id="2.60.40.420">
    <property type="entry name" value="Cupredoxins - blue copper proteins"/>
    <property type="match status" value="1"/>
</dbReference>
<feature type="non-terminal residue" evidence="1">
    <location>
        <position position="75"/>
    </location>
</feature>
<dbReference type="Proteomes" id="UP001529510">
    <property type="component" value="Unassembled WGS sequence"/>
</dbReference>
<evidence type="ECO:0000313" key="2">
    <source>
        <dbReference type="Proteomes" id="UP001529510"/>
    </source>
</evidence>
<proteinExistence type="predicted"/>
<evidence type="ECO:0000313" key="1">
    <source>
        <dbReference type="EMBL" id="KAL0185177.1"/>
    </source>
</evidence>
<sequence length="75" mass="8621">MFLLGSLYFDNTSHYEKEDDVIWPGQEHTYQWDVTSEVTPTAADPPCITYTYLSHVDIVKDYNTGLIGTMLICKK</sequence>
<keyword evidence="2" id="KW-1185">Reference proteome</keyword>